<protein>
    <submittedName>
        <fullName evidence="2">Uncharacterized protein</fullName>
    </submittedName>
</protein>
<evidence type="ECO:0000313" key="2">
    <source>
        <dbReference type="EMBL" id="SKA96341.1"/>
    </source>
</evidence>
<dbReference type="EMBL" id="FUYG01000005">
    <property type="protein sequence ID" value="SKA96341.1"/>
    <property type="molecule type" value="Genomic_DNA"/>
</dbReference>
<gene>
    <name evidence="2" type="ORF">SAMN06295879_2205</name>
</gene>
<keyword evidence="1" id="KW-0812">Transmembrane</keyword>
<name>A0A1T4Y4U1_9MICO</name>
<dbReference type="Proteomes" id="UP000189735">
    <property type="component" value="Unassembled WGS sequence"/>
</dbReference>
<accession>A0A1T4Y4U1</accession>
<organism evidence="2 3">
    <name type="scientific">Agreia bicolorata</name>
    <dbReference type="NCBI Taxonomy" id="110935"/>
    <lineage>
        <taxon>Bacteria</taxon>
        <taxon>Bacillati</taxon>
        <taxon>Actinomycetota</taxon>
        <taxon>Actinomycetes</taxon>
        <taxon>Micrococcales</taxon>
        <taxon>Microbacteriaceae</taxon>
        <taxon>Agreia</taxon>
    </lineage>
</organism>
<reference evidence="3" key="1">
    <citation type="submission" date="2017-02" db="EMBL/GenBank/DDBJ databases">
        <authorList>
            <person name="Varghese N."/>
            <person name="Submissions S."/>
        </authorList>
    </citation>
    <scope>NUCLEOTIDE SEQUENCE [LARGE SCALE GENOMIC DNA]</scope>
    <source>
        <strain evidence="3">VKM Ac-2052</strain>
    </source>
</reference>
<keyword evidence="1" id="KW-0472">Membrane</keyword>
<sequence length="272" mass="28007">MSVVSVEVGVSRRRIVPWVLVAAALVLGVAAVPSLVAEWSSGGQLAIVGLPGQVSAGFELWITSGAAGPGAALSDAVSFWFVFHVVKAVLALGLLAALIVAGCHIWSRAARASSSVGRGLWVLAGVVGAWMPIVVLLVVIANIQGAIAPLTSVLTFLPGDATPAIEQVRAELASGAYSPATAALLDDFRTYHVALVVSLLVVIAGLVATTIVLWAQRARQPHENRRIRRILAAAGIVLPLLLPVFGLLLLANLDTVADTAPALIAFFDGSGT</sequence>
<proteinExistence type="predicted"/>
<evidence type="ECO:0000256" key="1">
    <source>
        <dbReference type="SAM" id="Phobius"/>
    </source>
</evidence>
<feature type="transmembrane region" description="Helical" evidence="1">
    <location>
        <begin position="15"/>
        <end position="36"/>
    </location>
</feature>
<keyword evidence="1" id="KW-1133">Transmembrane helix</keyword>
<feature type="transmembrane region" description="Helical" evidence="1">
    <location>
        <begin position="119"/>
        <end position="143"/>
    </location>
</feature>
<dbReference type="AlphaFoldDB" id="A0A1T4Y4U1"/>
<feature type="transmembrane region" description="Helical" evidence="1">
    <location>
        <begin position="79"/>
        <end position="107"/>
    </location>
</feature>
<dbReference type="RefSeq" id="WP_139368707.1">
    <property type="nucleotide sequence ID" value="NZ_FUYG01000005.1"/>
</dbReference>
<evidence type="ECO:0000313" key="3">
    <source>
        <dbReference type="Proteomes" id="UP000189735"/>
    </source>
</evidence>
<feature type="transmembrane region" description="Helical" evidence="1">
    <location>
        <begin position="227"/>
        <end position="251"/>
    </location>
</feature>
<feature type="transmembrane region" description="Helical" evidence="1">
    <location>
        <begin position="191"/>
        <end position="215"/>
    </location>
</feature>